<evidence type="ECO:0000313" key="7">
    <source>
        <dbReference type="Proteomes" id="UP000076154"/>
    </source>
</evidence>
<keyword evidence="3" id="KW-0274">FAD</keyword>
<evidence type="ECO:0000313" key="6">
    <source>
        <dbReference type="EMBL" id="RDB28563.1"/>
    </source>
</evidence>
<dbReference type="SUPFAM" id="SSF51905">
    <property type="entry name" value="FAD/NAD(P)-binding domain"/>
    <property type="match status" value="2"/>
</dbReference>
<organism evidence="6 7">
    <name type="scientific">Hypsizygus marmoreus</name>
    <name type="common">White beech mushroom</name>
    <name type="synonym">Agaricus marmoreus</name>
    <dbReference type="NCBI Taxonomy" id="39966"/>
    <lineage>
        <taxon>Eukaryota</taxon>
        <taxon>Fungi</taxon>
        <taxon>Dikarya</taxon>
        <taxon>Basidiomycota</taxon>
        <taxon>Agaricomycotina</taxon>
        <taxon>Agaricomycetes</taxon>
        <taxon>Agaricomycetidae</taxon>
        <taxon>Agaricales</taxon>
        <taxon>Tricholomatineae</taxon>
        <taxon>Lyophyllaceae</taxon>
        <taxon>Hypsizygus</taxon>
    </lineage>
</organism>
<dbReference type="PANTHER" id="PTHR23023">
    <property type="entry name" value="DIMETHYLANILINE MONOOXYGENASE"/>
    <property type="match status" value="1"/>
</dbReference>
<dbReference type="Proteomes" id="UP000076154">
    <property type="component" value="Unassembled WGS sequence"/>
</dbReference>
<accession>A0A369K9R2</accession>
<keyword evidence="4" id="KW-0521">NADP</keyword>
<dbReference type="GO" id="GO:0050660">
    <property type="term" value="F:flavin adenine dinucleotide binding"/>
    <property type="evidence" value="ECO:0007669"/>
    <property type="project" value="InterPro"/>
</dbReference>
<keyword evidence="2" id="KW-0285">Flavoprotein</keyword>
<sequence>MVNVRQVIFSLLASHPPLQVPIHEPPSQSHDLKSIAIVGAGSAGLAMLKTLFDLPESTRSTWKIVLFEERHSLGGIWLPDPSPAPPPEIPETPLYPLLRTNTPVPSMTYPGFLFPPGTPLYPSHEHIEAYHRRYASHYNLTSHIALNHTITETSWAGNADAGHWNVTYVDARGATRHENFNHLIVATGNNHFPRIPTWPGQTEWLANTPQNHPKREILHSAWYRGPKRYSGLRVLIVGGGSSGRDTAAQIKPLAAKTYISLRHQPDPSTGPSPEGVYLKADISHFTSNAVVFKDGTSSVVDVVLLGTGYEMRKPFLDKGGVLVTDRSAHSNESYPGKLVTNTQYIFPLHQHILSLSSSYPLNALAFIGLPSFIANCPSDIAQSLYVTHAILNEHLLPSRSDLLRDLAEHEQRLRRDGYDPYSIGHRLPPGTSSDYQDNLVSYLKEQGAIPDDGKKYVEEWRRDILSYGYLRRGWQRIESLGTQDEWLEGVETEEQWAKLMERVNRWQQEWESEQGIPFARDWDLAG</sequence>
<comment type="caution">
    <text evidence="6">The sequence shown here is derived from an EMBL/GenBank/DDBJ whole genome shotgun (WGS) entry which is preliminary data.</text>
</comment>
<dbReference type="InParanoid" id="A0A369K9R2"/>
<keyword evidence="5" id="KW-0560">Oxidoreductase</keyword>
<dbReference type="GO" id="GO:0050661">
    <property type="term" value="F:NADP binding"/>
    <property type="evidence" value="ECO:0007669"/>
    <property type="project" value="InterPro"/>
</dbReference>
<keyword evidence="7" id="KW-1185">Reference proteome</keyword>
<evidence type="ECO:0000256" key="4">
    <source>
        <dbReference type="ARBA" id="ARBA00022857"/>
    </source>
</evidence>
<dbReference type="OrthoDB" id="66881at2759"/>
<dbReference type="InterPro" id="IPR020946">
    <property type="entry name" value="Flavin_mOase-like"/>
</dbReference>
<protein>
    <submittedName>
        <fullName evidence="6">Senecionine N-oxygenase</fullName>
    </submittedName>
</protein>
<comment type="similarity">
    <text evidence="1">Belongs to the FMO family.</text>
</comment>
<dbReference type="EMBL" id="LUEZ02000010">
    <property type="protein sequence ID" value="RDB28563.1"/>
    <property type="molecule type" value="Genomic_DNA"/>
</dbReference>
<evidence type="ECO:0000256" key="3">
    <source>
        <dbReference type="ARBA" id="ARBA00022827"/>
    </source>
</evidence>
<evidence type="ECO:0000256" key="1">
    <source>
        <dbReference type="ARBA" id="ARBA00009183"/>
    </source>
</evidence>
<dbReference type="Gene3D" id="3.50.50.60">
    <property type="entry name" value="FAD/NAD(P)-binding domain"/>
    <property type="match status" value="2"/>
</dbReference>
<name>A0A369K9R2_HYPMA</name>
<dbReference type="InterPro" id="IPR000960">
    <property type="entry name" value="Flavin_mOase"/>
</dbReference>
<dbReference type="GO" id="GO:0004499">
    <property type="term" value="F:N,N-dimethylaniline monooxygenase activity"/>
    <property type="evidence" value="ECO:0007669"/>
    <property type="project" value="InterPro"/>
</dbReference>
<evidence type="ECO:0000256" key="5">
    <source>
        <dbReference type="ARBA" id="ARBA00023002"/>
    </source>
</evidence>
<dbReference type="InterPro" id="IPR050346">
    <property type="entry name" value="FMO-like"/>
</dbReference>
<gene>
    <name evidence="6" type="primary">sno1</name>
    <name evidence="6" type="ORF">Hypma_015611</name>
</gene>
<dbReference type="PRINTS" id="PR00370">
    <property type="entry name" value="FMOXYGENASE"/>
</dbReference>
<evidence type="ECO:0000256" key="2">
    <source>
        <dbReference type="ARBA" id="ARBA00022630"/>
    </source>
</evidence>
<reference evidence="6" key="1">
    <citation type="submission" date="2018-04" db="EMBL/GenBank/DDBJ databases">
        <title>Whole genome sequencing of Hypsizygus marmoreus.</title>
        <authorList>
            <person name="Choi I.-G."/>
            <person name="Min B."/>
            <person name="Kim J.-G."/>
            <person name="Kim S."/>
            <person name="Oh Y.-L."/>
            <person name="Kong W.-S."/>
            <person name="Park H."/>
            <person name="Jeong J."/>
            <person name="Song E.-S."/>
        </authorList>
    </citation>
    <scope>NUCLEOTIDE SEQUENCE [LARGE SCALE GENOMIC DNA]</scope>
    <source>
        <strain evidence="6">51987-8</strain>
    </source>
</reference>
<dbReference type="STRING" id="39966.A0A369K9R2"/>
<dbReference type="Pfam" id="PF00743">
    <property type="entry name" value="FMO-like"/>
    <property type="match status" value="2"/>
</dbReference>
<dbReference type="InterPro" id="IPR036188">
    <property type="entry name" value="FAD/NAD-bd_sf"/>
</dbReference>
<proteinExistence type="inferred from homology"/>
<dbReference type="AlphaFoldDB" id="A0A369K9R2"/>